<dbReference type="Gene3D" id="2.40.30.170">
    <property type="match status" value="1"/>
</dbReference>
<feature type="domain" description="Multidrug resistance protein MdtA-like alpha-helical hairpin" evidence="3">
    <location>
        <begin position="108"/>
        <end position="176"/>
    </location>
</feature>
<dbReference type="Pfam" id="PF25954">
    <property type="entry name" value="Beta-barrel_RND_2"/>
    <property type="match status" value="1"/>
</dbReference>
<gene>
    <name evidence="6" type="ORF">Q644_09340</name>
</gene>
<feature type="domain" description="Multidrug resistance protein MdtA-like barrel-sandwich hybrid" evidence="4">
    <location>
        <begin position="73"/>
        <end position="207"/>
    </location>
</feature>
<dbReference type="NCBIfam" id="TIGR01730">
    <property type="entry name" value="RND_mfp"/>
    <property type="match status" value="1"/>
</dbReference>
<evidence type="ECO:0000259" key="3">
    <source>
        <dbReference type="Pfam" id="PF25876"/>
    </source>
</evidence>
<evidence type="ECO:0000313" key="6">
    <source>
        <dbReference type="EMBL" id="ERL99738.1"/>
    </source>
</evidence>
<dbReference type="PANTHER" id="PTHR30469">
    <property type="entry name" value="MULTIDRUG RESISTANCE PROTEIN MDTA"/>
    <property type="match status" value="1"/>
</dbReference>
<accession>U4V501</accession>
<keyword evidence="2" id="KW-0732">Signal</keyword>
<sequence length="372" mass="39920">MKTAIQFPTIRAAGYVALLGAAVLLSACGKEEDKQADSDVARPVLYMVVEPKPVTQTGFAGTIEPRYSTDLAFRVLGRIINRPVQVGDLVKKDEMVAMLDPANLDLAVQSARADLASAEAQFANASASEERQRILLKGNNVSQADYDAARQARDSAHAGLEKARAGLKKAQDQRSYAVLRPDYDGVISATSAEVGQVVAAGQTVMTVARPDVREAVLDIPDSMTQYFEQDTPFNVQLQADPTVTGKGTVREVAPPQADPPQTRTRRVRIALDNPPDGFRLGATIRAAMDAPEQNLVTIPIQSLHEENGKTGIWVIDPPSKQTVSLHDVQVIERRGGSFVAEGVDIGSYVAIAGVNELKEGQKVRLDAKGTGL</sequence>
<dbReference type="Gene3D" id="2.40.420.20">
    <property type="match status" value="1"/>
</dbReference>
<comment type="similarity">
    <text evidence="1">Belongs to the membrane fusion protein (MFP) (TC 8.A.1) family.</text>
</comment>
<comment type="caution">
    <text evidence="6">The sequence shown here is derived from an EMBL/GenBank/DDBJ whole genome shotgun (WGS) entry which is preliminary data.</text>
</comment>
<protein>
    <submittedName>
        <fullName evidence="6">Hemolysin secretion protein D</fullName>
    </submittedName>
</protein>
<feature type="signal peptide" evidence="2">
    <location>
        <begin position="1"/>
        <end position="27"/>
    </location>
</feature>
<dbReference type="Pfam" id="PF25876">
    <property type="entry name" value="HH_MFP_RND"/>
    <property type="match status" value="1"/>
</dbReference>
<evidence type="ECO:0000313" key="7">
    <source>
        <dbReference type="Proteomes" id="UP000016842"/>
    </source>
</evidence>
<evidence type="ECO:0000259" key="5">
    <source>
        <dbReference type="Pfam" id="PF25954"/>
    </source>
</evidence>
<dbReference type="GO" id="GO:1990281">
    <property type="term" value="C:efflux pump complex"/>
    <property type="evidence" value="ECO:0007669"/>
    <property type="project" value="TreeGrafter"/>
</dbReference>
<dbReference type="AlphaFoldDB" id="U4V501"/>
<name>U4V501_9HYPH</name>
<feature type="chain" id="PRO_5004656676" evidence="2">
    <location>
        <begin position="28"/>
        <end position="372"/>
    </location>
</feature>
<proteinExistence type="inferred from homology"/>
<dbReference type="Proteomes" id="UP000016842">
    <property type="component" value="Unassembled WGS sequence"/>
</dbReference>
<reference evidence="6 7" key="1">
    <citation type="journal article" date="2014" name="FEMS Microbiol. Lett.">
        <title>Genome sequencing analysis reveals virulence-related gene content of Ochrobactrum intermedium strain 229E, a urease-positive strain isolated from the human gastric niche.</title>
        <authorList>
            <person name="Kulkarni G.J."/>
            <person name="Shetty S."/>
            <person name="Dharne M.S."/>
            <person name="Shouche Y.S."/>
        </authorList>
    </citation>
    <scope>NUCLEOTIDE SEQUENCE [LARGE SCALE GENOMIC DNA]</scope>
    <source>
        <strain evidence="6 7">229E</strain>
    </source>
</reference>
<dbReference type="SUPFAM" id="SSF111369">
    <property type="entry name" value="HlyD-like secretion proteins"/>
    <property type="match status" value="1"/>
</dbReference>
<dbReference type="EMBL" id="ASXJ01000365">
    <property type="protein sequence ID" value="ERL99738.1"/>
    <property type="molecule type" value="Genomic_DNA"/>
</dbReference>
<dbReference type="InterPro" id="IPR058625">
    <property type="entry name" value="MdtA-like_BSH"/>
</dbReference>
<dbReference type="InterPro" id="IPR058792">
    <property type="entry name" value="Beta-barrel_RND_2"/>
</dbReference>
<dbReference type="PANTHER" id="PTHR30469:SF15">
    <property type="entry name" value="HLYD FAMILY OF SECRETION PROTEINS"/>
    <property type="match status" value="1"/>
</dbReference>
<dbReference type="PATRIC" id="fig|1337887.3.peg.5338"/>
<feature type="domain" description="CusB-like beta-barrel" evidence="5">
    <location>
        <begin position="217"/>
        <end position="289"/>
    </location>
</feature>
<dbReference type="InterPro" id="IPR006143">
    <property type="entry name" value="RND_pump_MFP"/>
</dbReference>
<evidence type="ECO:0000259" key="4">
    <source>
        <dbReference type="Pfam" id="PF25917"/>
    </source>
</evidence>
<dbReference type="InterPro" id="IPR058624">
    <property type="entry name" value="MdtA-like_HH"/>
</dbReference>
<dbReference type="PROSITE" id="PS51257">
    <property type="entry name" value="PROKAR_LIPOPROTEIN"/>
    <property type="match status" value="1"/>
</dbReference>
<dbReference type="Pfam" id="PF25917">
    <property type="entry name" value="BSH_RND"/>
    <property type="match status" value="1"/>
</dbReference>
<organism evidence="6 7">
    <name type="scientific">Brucella intermedia 229E</name>
    <dbReference type="NCBI Taxonomy" id="1337887"/>
    <lineage>
        <taxon>Bacteria</taxon>
        <taxon>Pseudomonadati</taxon>
        <taxon>Pseudomonadota</taxon>
        <taxon>Alphaproteobacteria</taxon>
        <taxon>Hyphomicrobiales</taxon>
        <taxon>Brucellaceae</taxon>
        <taxon>Brucella/Ochrobactrum group</taxon>
        <taxon>Brucella</taxon>
    </lineage>
</organism>
<dbReference type="GO" id="GO:0015562">
    <property type="term" value="F:efflux transmembrane transporter activity"/>
    <property type="evidence" value="ECO:0007669"/>
    <property type="project" value="TreeGrafter"/>
</dbReference>
<dbReference type="Gene3D" id="1.10.287.470">
    <property type="entry name" value="Helix hairpin bin"/>
    <property type="match status" value="1"/>
</dbReference>
<evidence type="ECO:0000256" key="1">
    <source>
        <dbReference type="ARBA" id="ARBA00009477"/>
    </source>
</evidence>
<evidence type="ECO:0000256" key="2">
    <source>
        <dbReference type="SAM" id="SignalP"/>
    </source>
</evidence>
<dbReference type="Gene3D" id="2.40.50.100">
    <property type="match status" value="1"/>
</dbReference>